<evidence type="ECO:0008006" key="5">
    <source>
        <dbReference type="Google" id="ProtNLM"/>
    </source>
</evidence>
<feature type="signal peptide" evidence="2">
    <location>
        <begin position="1"/>
        <end position="24"/>
    </location>
</feature>
<sequence length="65" mass="6664">MDPPTGAALLPARLVLLDLTAVLALVELHAVVAAAGAAVTTQQSPSASASQQPLGHLHRHWHSTP</sequence>
<organism evidence="3 4">
    <name type="scientific">Phytophthora fragariae</name>
    <dbReference type="NCBI Taxonomy" id="53985"/>
    <lineage>
        <taxon>Eukaryota</taxon>
        <taxon>Sar</taxon>
        <taxon>Stramenopiles</taxon>
        <taxon>Oomycota</taxon>
        <taxon>Peronosporomycetes</taxon>
        <taxon>Peronosporales</taxon>
        <taxon>Peronosporaceae</taxon>
        <taxon>Phytophthora</taxon>
    </lineage>
</organism>
<evidence type="ECO:0000256" key="1">
    <source>
        <dbReference type="SAM" id="MobiDB-lite"/>
    </source>
</evidence>
<gene>
    <name evidence="3" type="ORF">PF008_g26731</name>
</gene>
<feature type="compositionally biased region" description="Basic residues" evidence="1">
    <location>
        <begin position="56"/>
        <end position="65"/>
    </location>
</feature>
<dbReference type="Proteomes" id="UP000486351">
    <property type="component" value="Unassembled WGS sequence"/>
</dbReference>
<dbReference type="AlphaFoldDB" id="A0A6G0QG62"/>
<evidence type="ECO:0000313" key="3">
    <source>
        <dbReference type="EMBL" id="KAE9286147.1"/>
    </source>
</evidence>
<evidence type="ECO:0000313" key="4">
    <source>
        <dbReference type="Proteomes" id="UP000486351"/>
    </source>
</evidence>
<proteinExistence type="predicted"/>
<accession>A0A6G0QG62</accession>
<comment type="caution">
    <text evidence="3">The sequence shown here is derived from an EMBL/GenBank/DDBJ whole genome shotgun (WGS) entry which is preliminary data.</text>
</comment>
<dbReference type="EMBL" id="QXFY01003337">
    <property type="protein sequence ID" value="KAE9286147.1"/>
    <property type="molecule type" value="Genomic_DNA"/>
</dbReference>
<evidence type="ECO:0000256" key="2">
    <source>
        <dbReference type="SAM" id="SignalP"/>
    </source>
</evidence>
<name>A0A6G0QG62_9STRA</name>
<protein>
    <recommendedName>
        <fullName evidence="5">Secreted protein</fullName>
    </recommendedName>
</protein>
<feature type="region of interest" description="Disordered" evidence="1">
    <location>
        <begin position="41"/>
        <end position="65"/>
    </location>
</feature>
<keyword evidence="2" id="KW-0732">Signal</keyword>
<reference evidence="3 4" key="1">
    <citation type="submission" date="2018-09" db="EMBL/GenBank/DDBJ databases">
        <title>Genomic investigation of the strawberry pathogen Phytophthora fragariae indicates pathogenicity is determined by transcriptional variation in three key races.</title>
        <authorList>
            <person name="Adams T.M."/>
            <person name="Armitage A.D."/>
            <person name="Sobczyk M.K."/>
            <person name="Bates H.J."/>
            <person name="Dunwell J.M."/>
            <person name="Nellist C.F."/>
            <person name="Harrison R.J."/>
        </authorList>
    </citation>
    <scope>NUCLEOTIDE SEQUENCE [LARGE SCALE GENOMIC DNA]</scope>
    <source>
        <strain evidence="3 4">NOV-77</strain>
    </source>
</reference>
<feature type="chain" id="PRO_5026305366" description="Secreted protein" evidence="2">
    <location>
        <begin position="25"/>
        <end position="65"/>
    </location>
</feature>
<feature type="compositionally biased region" description="Low complexity" evidence="1">
    <location>
        <begin position="41"/>
        <end position="53"/>
    </location>
</feature>